<dbReference type="Proteomes" id="UP001249020">
    <property type="component" value="Unassembled WGS sequence"/>
</dbReference>
<gene>
    <name evidence="1" type="ORF">RM544_13570</name>
</gene>
<comment type="caution">
    <text evidence="1">The sequence shown here is derived from an EMBL/GenBank/DDBJ whole genome shotgun (WGS) entry which is preliminary data.</text>
</comment>
<dbReference type="SUPFAM" id="SSF52096">
    <property type="entry name" value="ClpP/crotonase"/>
    <property type="match status" value="1"/>
</dbReference>
<reference evidence="1 2" key="1">
    <citation type="submission" date="2023-09" db="EMBL/GenBank/DDBJ databases">
        <authorList>
            <person name="Rey-Velasco X."/>
        </authorList>
    </citation>
    <scope>NUCLEOTIDE SEQUENCE [LARGE SCALE GENOMIC DNA]</scope>
    <source>
        <strain evidence="1 2">W409</strain>
    </source>
</reference>
<proteinExistence type="predicted"/>
<keyword evidence="2" id="KW-1185">Reference proteome</keyword>
<dbReference type="AlphaFoldDB" id="A0AAW8R8Q3"/>
<protein>
    <submittedName>
        <fullName evidence="1">Uncharacterized protein</fullName>
    </submittedName>
</protein>
<evidence type="ECO:0000313" key="2">
    <source>
        <dbReference type="Proteomes" id="UP001249020"/>
    </source>
</evidence>
<dbReference type="EMBL" id="JAVRIE010000005">
    <property type="protein sequence ID" value="MDT0583573.1"/>
    <property type="molecule type" value="Genomic_DNA"/>
</dbReference>
<dbReference type="InterPro" id="IPR029045">
    <property type="entry name" value="ClpP/crotonase-like_dom_sf"/>
</dbReference>
<evidence type="ECO:0000313" key="1">
    <source>
        <dbReference type="EMBL" id="MDT0583573.1"/>
    </source>
</evidence>
<accession>A0AAW8R8Q3</accession>
<name>A0AAW8R8Q3_9ALTE</name>
<dbReference type="RefSeq" id="WP_311362340.1">
    <property type="nucleotide sequence ID" value="NZ_JAVRIE010000005.1"/>
</dbReference>
<sequence>MSPAVKTSLFFIALLVGLTWAFSFLFEADTTGVSRNENGEIKYYGPIDNGRFEEFKRLYQRGDRLLIRSTGGDLNVGMAFGRFIHENRIPLEVVDFCISSCANYVFLSAPVKTLSRHALVVFHGGPKQKNFLDQMERAYAEDAPVGTSYGVENYEAVVTISEDYRQARYALRSANQRNECPEDQIRNFDGRCVPYSAQQRLNFLIKMEEMLYDSVDPFMDKNIPYYGQLHDYESTYQSYRYFGFYYGIDTLEKLNVSGIELKDGVWEPERNPLFDDVYLVEL</sequence>
<organism evidence="1 2">
    <name type="scientific">Brumicola blandensis</name>
    <dbReference type="NCBI Taxonomy" id="3075611"/>
    <lineage>
        <taxon>Bacteria</taxon>
        <taxon>Pseudomonadati</taxon>
        <taxon>Pseudomonadota</taxon>
        <taxon>Gammaproteobacteria</taxon>
        <taxon>Alteromonadales</taxon>
        <taxon>Alteromonadaceae</taxon>
        <taxon>Brumicola</taxon>
    </lineage>
</organism>